<evidence type="ECO:0000256" key="7">
    <source>
        <dbReference type="ARBA" id="ARBA00023242"/>
    </source>
</evidence>
<evidence type="ECO:0000259" key="9">
    <source>
        <dbReference type="SMART" id="SM00298"/>
    </source>
</evidence>
<dbReference type="InterPro" id="IPR016197">
    <property type="entry name" value="Chromo-like_dom_sf"/>
</dbReference>
<dbReference type="PANTHER" id="PTHR10880">
    <property type="entry name" value="MORTALITY FACTOR 4-LIKE PROTEIN"/>
    <property type="match status" value="1"/>
</dbReference>
<dbReference type="Pfam" id="PF22732">
    <property type="entry name" value="MSL3_chromo-like"/>
    <property type="match status" value="1"/>
</dbReference>
<dbReference type="EMBL" id="KV417527">
    <property type="protein sequence ID" value="KZP24228.1"/>
    <property type="molecule type" value="Genomic_DNA"/>
</dbReference>
<dbReference type="PROSITE" id="PS51640">
    <property type="entry name" value="MRG"/>
    <property type="match status" value="1"/>
</dbReference>
<keyword evidence="6" id="KW-0804">Transcription</keyword>
<keyword evidence="11" id="KW-1185">Reference proteome</keyword>
<dbReference type="Proteomes" id="UP000076532">
    <property type="component" value="Unassembled WGS sequence"/>
</dbReference>
<dbReference type="PIRSF" id="PIRSF038133">
    <property type="entry name" value="HAT_Nua4_EAF3/MRG15"/>
    <property type="match status" value="1"/>
</dbReference>
<evidence type="ECO:0000256" key="2">
    <source>
        <dbReference type="ARBA" id="ARBA00009093"/>
    </source>
</evidence>
<reference evidence="10 11" key="1">
    <citation type="journal article" date="2016" name="Mol. Biol. Evol.">
        <title>Comparative Genomics of Early-Diverging Mushroom-Forming Fungi Provides Insights into the Origins of Lignocellulose Decay Capabilities.</title>
        <authorList>
            <person name="Nagy L.G."/>
            <person name="Riley R."/>
            <person name="Tritt A."/>
            <person name="Adam C."/>
            <person name="Daum C."/>
            <person name="Floudas D."/>
            <person name="Sun H."/>
            <person name="Yadav J.S."/>
            <person name="Pangilinan J."/>
            <person name="Larsson K.H."/>
            <person name="Matsuura K."/>
            <person name="Barry K."/>
            <person name="Labutti K."/>
            <person name="Kuo R."/>
            <person name="Ohm R.A."/>
            <person name="Bhattacharya S.S."/>
            <person name="Shirouzu T."/>
            <person name="Yoshinaga Y."/>
            <person name="Martin F.M."/>
            <person name="Grigoriev I.V."/>
            <person name="Hibbett D.S."/>
        </authorList>
    </citation>
    <scope>NUCLEOTIDE SEQUENCE [LARGE SCALE GENOMIC DNA]</scope>
    <source>
        <strain evidence="10 11">CBS 109695</strain>
    </source>
</reference>
<evidence type="ECO:0000313" key="10">
    <source>
        <dbReference type="EMBL" id="KZP24228.1"/>
    </source>
</evidence>
<proteinExistence type="inferred from homology"/>
<dbReference type="AlphaFoldDB" id="A0A166MR47"/>
<organism evidence="10 11">
    <name type="scientific">Athelia psychrophila</name>
    <dbReference type="NCBI Taxonomy" id="1759441"/>
    <lineage>
        <taxon>Eukaryota</taxon>
        <taxon>Fungi</taxon>
        <taxon>Dikarya</taxon>
        <taxon>Basidiomycota</taxon>
        <taxon>Agaricomycotina</taxon>
        <taxon>Agaricomycetes</taxon>
        <taxon>Agaricomycetidae</taxon>
        <taxon>Atheliales</taxon>
        <taxon>Atheliaceae</taxon>
        <taxon>Athelia</taxon>
    </lineage>
</organism>
<keyword evidence="7" id="KW-0539">Nucleus</keyword>
<dbReference type="GO" id="GO:0006355">
    <property type="term" value="P:regulation of DNA-templated transcription"/>
    <property type="evidence" value="ECO:0007669"/>
    <property type="project" value="InterPro"/>
</dbReference>
<feature type="region of interest" description="Disordered" evidence="8">
    <location>
        <begin position="89"/>
        <end position="142"/>
    </location>
</feature>
<dbReference type="InterPro" id="IPR008676">
    <property type="entry name" value="MRG"/>
</dbReference>
<gene>
    <name evidence="10" type="ORF">FIBSPDRAFT_784894</name>
</gene>
<sequence length="321" mass="35592">MSISYAPNERVLCYHGPLIYEAKVLKAENWDERTSKAGGATGPHYFVHYKGWKQTWDEWAPATRVLKFNEENIAIQKNLQASAANASAASTSKGKPGVGGSAAGGSASVRGGDGRGGAAGRKDGRGTKRGREEDEGSKKPEMKLSVPEILKVKLVDDWEAVTKNNQLVPVPRTPTVLEILEDFSLHARSMGKNSNLREPDLLTPTIISGLQVYFDKSLGANLLYRFERPQYAEIRRTFITGPKVIVGQEKEMSAIYGAEHLLRMLVSLPQMVATSTMDPESVTLVRDYVNELLSWMVQERERLFVKEYESASLQYQNISKA</sequence>
<comment type="subcellular location">
    <subcellularLocation>
        <location evidence="1">Nucleus</location>
    </subcellularLocation>
</comment>
<feature type="domain" description="Chromo" evidence="9">
    <location>
        <begin position="19"/>
        <end position="81"/>
    </location>
</feature>
<evidence type="ECO:0000256" key="4">
    <source>
        <dbReference type="ARBA" id="ARBA00022853"/>
    </source>
</evidence>
<name>A0A166MR47_9AGAM</name>
<evidence type="ECO:0000256" key="6">
    <source>
        <dbReference type="ARBA" id="ARBA00023163"/>
    </source>
</evidence>
<evidence type="ECO:0000256" key="5">
    <source>
        <dbReference type="ARBA" id="ARBA00023015"/>
    </source>
</evidence>
<dbReference type="SMART" id="SM00298">
    <property type="entry name" value="CHROMO"/>
    <property type="match status" value="1"/>
</dbReference>
<dbReference type="OrthoDB" id="124855at2759"/>
<dbReference type="CDD" id="cd18983">
    <property type="entry name" value="CBD_MSL3_like"/>
    <property type="match status" value="1"/>
</dbReference>
<dbReference type="Gene3D" id="2.30.30.140">
    <property type="match status" value="1"/>
</dbReference>
<feature type="compositionally biased region" description="Basic and acidic residues" evidence="8">
    <location>
        <begin position="120"/>
        <end position="142"/>
    </location>
</feature>
<keyword evidence="5" id="KW-0805">Transcription regulation</keyword>
<dbReference type="InterPro" id="IPR053820">
    <property type="entry name" value="MSL3_chromo-like"/>
</dbReference>
<dbReference type="Gene3D" id="1.10.274.30">
    <property type="entry name" value="MRG domain"/>
    <property type="match status" value="1"/>
</dbReference>
<dbReference type="InterPro" id="IPR026541">
    <property type="entry name" value="MRG_dom"/>
</dbReference>
<dbReference type="PANTHER" id="PTHR10880:SF15">
    <property type="entry name" value="MSL COMPLEX SUBUNIT 3"/>
    <property type="match status" value="1"/>
</dbReference>
<evidence type="ECO:0000313" key="11">
    <source>
        <dbReference type="Proteomes" id="UP000076532"/>
    </source>
</evidence>
<dbReference type="SUPFAM" id="SSF54160">
    <property type="entry name" value="Chromo domain-like"/>
    <property type="match status" value="1"/>
</dbReference>
<accession>A0A166MR47</accession>
<dbReference type="STRING" id="436010.A0A166MR47"/>
<evidence type="ECO:0000256" key="8">
    <source>
        <dbReference type="SAM" id="MobiDB-lite"/>
    </source>
</evidence>
<dbReference type="GO" id="GO:0035267">
    <property type="term" value="C:NuA4 histone acetyltransferase complex"/>
    <property type="evidence" value="ECO:0007669"/>
    <property type="project" value="TreeGrafter"/>
</dbReference>
<dbReference type="GO" id="GO:0032221">
    <property type="term" value="C:Rpd3S complex"/>
    <property type="evidence" value="ECO:0007669"/>
    <property type="project" value="TreeGrafter"/>
</dbReference>
<evidence type="ECO:0000256" key="1">
    <source>
        <dbReference type="ARBA" id="ARBA00004123"/>
    </source>
</evidence>
<protein>
    <recommendedName>
        <fullName evidence="3">Chromatin modification-related protein EAF3</fullName>
    </recommendedName>
</protein>
<keyword evidence="4" id="KW-0156">Chromatin regulator</keyword>
<dbReference type="GO" id="GO:0006338">
    <property type="term" value="P:chromatin remodeling"/>
    <property type="evidence" value="ECO:0007669"/>
    <property type="project" value="UniProtKB-ARBA"/>
</dbReference>
<dbReference type="InterPro" id="IPR000953">
    <property type="entry name" value="Chromo/chromo_shadow_dom"/>
</dbReference>
<comment type="similarity">
    <text evidence="2">Belongs to the MRG family.</text>
</comment>
<dbReference type="InterPro" id="IPR038217">
    <property type="entry name" value="MRG_C_sf"/>
</dbReference>
<dbReference type="Pfam" id="PF05712">
    <property type="entry name" value="MRG"/>
    <property type="match status" value="1"/>
</dbReference>
<evidence type="ECO:0000256" key="3">
    <source>
        <dbReference type="ARBA" id="ARBA00018505"/>
    </source>
</evidence>